<keyword evidence="6" id="KW-0902">Two-component regulatory system</keyword>
<feature type="coiled-coil region" evidence="7">
    <location>
        <begin position="81"/>
        <end position="108"/>
    </location>
</feature>
<keyword evidence="9" id="KW-1133">Transmembrane helix</keyword>
<protein>
    <recommendedName>
        <fullName evidence="2">histidine kinase</fullName>
        <ecNumber evidence="2">2.7.13.3</ecNumber>
    </recommendedName>
</protein>
<dbReference type="InterPro" id="IPR005467">
    <property type="entry name" value="His_kinase_dom"/>
</dbReference>
<evidence type="ECO:0000256" key="3">
    <source>
        <dbReference type="ARBA" id="ARBA00022553"/>
    </source>
</evidence>
<feature type="region of interest" description="Disordered" evidence="8">
    <location>
        <begin position="372"/>
        <end position="393"/>
    </location>
</feature>
<keyword evidence="5" id="KW-0418">Kinase</keyword>
<dbReference type="SUPFAM" id="SSF47384">
    <property type="entry name" value="Homodimeric domain of signal transducing histidine kinase"/>
    <property type="match status" value="1"/>
</dbReference>
<keyword evidence="13" id="KW-1185">Reference proteome</keyword>
<dbReference type="SUPFAM" id="SSF55874">
    <property type="entry name" value="ATPase domain of HSP90 chaperone/DNA topoisomerase II/histidine kinase"/>
    <property type="match status" value="1"/>
</dbReference>
<evidence type="ECO:0000259" key="11">
    <source>
        <dbReference type="PROSITE" id="PS50109"/>
    </source>
</evidence>
<feature type="domain" description="Histidine kinase" evidence="11">
    <location>
        <begin position="122"/>
        <end position="344"/>
    </location>
</feature>
<gene>
    <name evidence="12" type="ORF">SAE02_21180</name>
</gene>
<name>A0A512DPA9_9PROT</name>
<dbReference type="SMART" id="SM00388">
    <property type="entry name" value="HisKA"/>
    <property type="match status" value="1"/>
</dbReference>
<keyword evidence="9" id="KW-0812">Transmembrane</keyword>
<evidence type="ECO:0000256" key="6">
    <source>
        <dbReference type="ARBA" id="ARBA00023012"/>
    </source>
</evidence>
<evidence type="ECO:0000256" key="5">
    <source>
        <dbReference type="ARBA" id="ARBA00022777"/>
    </source>
</evidence>
<accession>A0A512DPA9</accession>
<dbReference type="InterPro" id="IPR036890">
    <property type="entry name" value="HATPase_C_sf"/>
</dbReference>
<feature type="transmembrane region" description="Helical" evidence="9">
    <location>
        <begin position="40"/>
        <end position="58"/>
    </location>
</feature>
<dbReference type="EC" id="2.7.13.3" evidence="2"/>
<comment type="caution">
    <text evidence="12">The sequence shown here is derived from an EMBL/GenBank/DDBJ whole genome shotgun (WGS) entry which is preliminary data.</text>
</comment>
<evidence type="ECO:0000256" key="4">
    <source>
        <dbReference type="ARBA" id="ARBA00022679"/>
    </source>
</evidence>
<evidence type="ECO:0000256" key="2">
    <source>
        <dbReference type="ARBA" id="ARBA00012438"/>
    </source>
</evidence>
<dbReference type="Gene3D" id="1.10.287.130">
    <property type="match status" value="1"/>
</dbReference>
<dbReference type="InterPro" id="IPR003594">
    <property type="entry name" value="HATPase_dom"/>
</dbReference>
<dbReference type="CDD" id="cd00082">
    <property type="entry name" value="HisKA"/>
    <property type="match status" value="1"/>
</dbReference>
<keyword evidence="9" id="KW-0472">Membrane</keyword>
<evidence type="ECO:0000313" key="12">
    <source>
        <dbReference type="EMBL" id="GEO37970.1"/>
    </source>
</evidence>
<dbReference type="RefSeq" id="WP_052831485.1">
    <property type="nucleotide sequence ID" value="NZ_BJYZ01000008.1"/>
</dbReference>
<dbReference type="PRINTS" id="PR00344">
    <property type="entry name" value="BCTRLSENSOR"/>
</dbReference>
<keyword evidence="4" id="KW-0808">Transferase</keyword>
<sequence length="393" mass="42009">MSFLSSWSRSSLRSGIALSMLASAAGAALGANLEGMVPYSASTAVAVLGAVWVMLLSVRHRAMARRTAARTRSSLEAWAVAGAAQQELRRAQDRYERIVEDLKSSRDEAIAANHTRAMFVAGMSHELRTPLNAIIGFSEVLEMELFGPLGDQRNLEYIHDIRESGQHLLTMINDILDMSKIDAGKIELNEGTVDIVRVVAGCCRTMRQRAEDAGVDLIMDIADGRLLCIRADEVRLKQILFNLLSNAVKFTPSGGRIVVGAEATEAGEVAITVRDTGIGIRAEDVALAFEPFRQVDGSLTRCAGGTGLGLPLSKALAEMHGGSLELVSAEGEGTSVTVTLPNLIAEWTSSMVSGSAVAQEGPERVLEWLDQASDGTDSQIPPEPRGTLVGMLH</sequence>
<dbReference type="OrthoDB" id="8477705at2"/>
<dbReference type="PANTHER" id="PTHR43711">
    <property type="entry name" value="TWO-COMPONENT HISTIDINE KINASE"/>
    <property type="match status" value="1"/>
</dbReference>
<evidence type="ECO:0000256" key="10">
    <source>
        <dbReference type="SAM" id="SignalP"/>
    </source>
</evidence>
<dbReference type="Pfam" id="PF02518">
    <property type="entry name" value="HATPase_c"/>
    <property type="match status" value="1"/>
</dbReference>
<feature type="signal peptide" evidence="10">
    <location>
        <begin position="1"/>
        <end position="24"/>
    </location>
</feature>
<evidence type="ECO:0000256" key="9">
    <source>
        <dbReference type="SAM" id="Phobius"/>
    </source>
</evidence>
<keyword evidence="3" id="KW-0597">Phosphoprotein</keyword>
<dbReference type="Pfam" id="PF00512">
    <property type="entry name" value="HisKA"/>
    <property type="match status" value="1"/>
</dbReference>
<dbReference type="InterPro" id="IPR036097">
    <property type="entry name" value="HisK_dim/P_sf"/>
</dbReference>
<proteinExistence type="predicted"/>
<dbReference type="Proteomes" id="UP000321523">
    <property type="component" value="Unassembled WGS sequence"/>
</dbReference>
<dbReference type="InterPro" id="IPR003661">
    <property type="entry name" value="HisK_dim/P_dom"/>
</dbReference>
<comment type="catalytic activity">
    <reaction evidence="1">
        <text>ATP + protein L-histidine = ADP + protein N-phospho-L-histidine.</text>
        <dbReference type="EC" id="2.7.13.3"/>
    </reaction>
</comment>
<dbReference type="GO" id="GO:0000155">
    <property type="term" value="F:phosphorelay sensor kinase activity"/>
    <property type="evidence" value="ECO:0007669"/>
    <property type="project" value="InterPro"/>
</dbReference>
<keyword evidence="10" id="KW-0732">Signal</keyword>
<dbReference type="InterPro" id="IPR004358">
    <property type="entry name" value="Sig_transdc_His_kin-like_C"/>
</dbReference>
<dbReference type="PROSITE" id="PS50109">
    <property type="entry name" value="HIS_KIN"/>
    <property type="match status" value="1"/>
</dbReference>
<feature type="chain" id="PRO_5021777528" description="histidine kinase" evidence="10">
    <location>
        <begin position="25"/>
        <end position="393"/>
    </location>
</feature>
<evidence type="ECO:0000256" key="1">
    <source>
        <dbReference type="ARBA" id="ARBA00000085"/>
    </source>
</evidence>
<evidence type="ECO:0000256" key="8">
    <source>
        <dbReference type="SAM" id="MobiDB-lite"/>
    </source>
</evidence>
<dbReference type="SMART" id="SM00387">
    <property type="entry name" value="HATPase_c"/>
    <property type="match status" value="1"/>
</dbReference>
<dbReference type="CDD" id="cd16922">
    <property type="entry name" value="HATPase_EvgS-ArcB-TorS-like"/>
    <property type="match status" value="1"/>
</dbReference>
<dbReference type="Gene3D" id="3.30.565.10">
    <property type="entry name" value="Histidine kinase-like ATPase, C-terminal domain"/>
    <property type="match status" value="1"/>
</dbReference>
<organism evidence="12 13">
    <name type="scientific">Skermanella aerolata</name>
    <dbReference type="NCBI Taxonomy" id="393310"/>
    <lineage>
        <taxon>Bacteria</taxon>
        <taxon>Pseudomonadati</taxon>
        <taxon>Pseudomonadota</taxon>
        <taxon>Alphaproteobacteria</taxon>
        <taxon>Rhodospirillales</taxon>
        <taxon>Azospirillaceae</taxon>
        <taxon>Skermanella</taxon>
    </lineage>
</organism>
<dbReference type="PANTHER" id="PTHR43711:SF1">
    <property type="entry name" value="HISTIDINE KINASE 1"/>
    <property type="match status" value="1"/>
</dbReference>
<evidence type="ECO:0000313" key="13">
    <source>
        <dbReference type="Proteomes" id="UP000321523"/>
    </source>
</evidence>
<evidence type="ECO:0000256" key="7">
    <source>
        <dbReference type="SAM" id="Coils"/>
    </source>
</evidence>
<keyword evidence="7" id="KW-0175">Coiled coil</keyword>
<dbReference type="EMBL" id="BJYZ01000008">
    <property type="protein sequence ID" value="GEO37970.1"/>
    <property type="molecule type" value="Genomic_DNA"/>
</dbReference>
<dbReference type="AlphaFoldDB" id="A0A512DPA9"/>
<dbReference type="FunFam" id="3.30.565.10:FF:000010">
    <property type="entry name" value="Sensor histidine kinase RcsC"/>
    <property type="match status" value="1"/>
</dbReference>
<dbReference type="InterPro" id="IPR050736">
    <property type="entry name" value="Sensor_HK_Regulatory"/>
</dbReference>
<reference evidence="12 13" key="1">
    <citation type="submission" date="2019-07" db="EMBL/GenBank/DDBJ databases">
        <title>Whole genome shotgun sequence of Skermanella aerolata NBRC 106429.</title>
        <authorList>
            <person name="Hosoyama A."/>
            <person name="Uohara A."/>
            <person name="Ohji S."/>
            <person name="Ichikawa N."/>
        </authorList>
    </citation>
    <scope>NUCLEOTIDE SEQUENCE [LARGE SCALE GENOMIC DNA]</scope>
    <source>
        <strain evidence="12 13">NBRC 106429</strain>
    </source>
</reference>